<accession>A0A5C8I4I1</accession>
<dbReference type="Proteomes" id="UP000321949">
    <property type="component" value="Unassembled WGS sequence"/>
</dbReference>
<organism evidence="1 2">
    <name type="scientific">Microbacterium saccharophilum</name>
    <dbReference type="NCBI Taxonomy" id="1213358"/>
    <lineage>
        <taxon>Bacteria</taxon>
        <taxon>Bacillati</taxon>
        <taxon>Actinomycetota</taxon>
        <taxon>Actinomycetes</taxon>
        <taxon>Micrococcales</taxon>
        <taxon>Microbacteriaceae</taxon>
        <taxon>Microbacterium</taxon>
    </lineage>
</organism>
<sequence>MRIERLAADDVFVFGSNAHGAHGGGAARFAHERFGAVWGQAEGLQGQSYGIDTMSGLDVFRAQAARFVAFAAEHPELRFLVTEVGCGIAGYTPAEVAGFFAGAPENVVLPESFLRVLGEAGPEAGEAGV</sequence>
<evidence type="ECO:0000313" key="2">
    <source>
        <dbReference type="Proteomes" id="UP000321949"/>
    </source>
</evidence>
<gene>
    <name evidence="1" type="ORF">FVP74_04995</name>
</gene>
<proteinExistence type="predicted"/>
<keyword evidence="2" id="KW-1185">Reference proteome</keyword>
<name>A0A5C8I4I1_9MICO</name>
<dbReference type="AlphaFoldDB" id="A0A5C8I4I1"/>
<comment type="caution">
    <text evidence="1">The sequence shown here is derived from an EMBL/GenBank/DDBJ whole genome shotgun (WGS) entry which is preliminary data.</text>
</comment>
<dbReference type="EMBL" id="VRSX01000002">
    <property type="protein sequence ID" value="TXK13958.1"/>
    <property type="molecule type" value="Genomic_DNA"/>
</dbReference>
<protein>
    <submittedName>
        <fullName evidence="1">Uncharacterized protein</fullName>
    </submittedName>
</protein>
<dbReference type="RefSeq" id="WP_147049189.1">
    <property type="nucleotide sequence ID" value="NZ_BKAH01000001.1"/>
</dbReference>
<dbReference type="OrthoDB" id="489040at2"/>
<evidence type="ECO:0000313" key="1">
    <source>
        <dbReference type="EMBL" id="TXK13958.1"/>
    </source>
</evidence>
<reference evidence="1 2" key="1">
    <citation type="submission" date="2019-08" db="EMBL/GenBank/DDBJ databases">
        <authorList>
            <person name="Dong K."/>
        </authorList>
    </citation>
    <scope>NUCLEOTIDE SEQUENCE [LARGE SCALE GENOMIC DNA]</scope>
    <source>
        <strain evidence="1 2">K-1</strain>
    </source>
</reference>